<dbReference type="AlphaFoldDB" id="A0A9I9E933"/>
<name>A0A9I9E933_CUCME</name>
<dbReference type="EnsemblPlants" id="MELO3C030345.2.1">
    <property type="protein sequence ID" value="MELO3C030345.2.1"/>
    <property type="gene ID" value="MELO3C030345.2"/>
</dbReference>
<proteinExistence type="predicted"/>
<reference evidence="1" key="1">
    <citation type="submission" date="2023-03" db="UniProtKB">
        <authorList>
            <consortium name="EnsemblPlants"/>
        </authorList>
    </citation>
    <scope>IDENTIFICATION</scope>
</reference>
<evidence type="ECO:0008006" key="2">
    <source>
        <dbReference type="Google" id="ProtNLM"/>
    </source>
</evidence>
<evidence type="ECO:0000313" key="1">
    <source>
        <dbReference type="EnsemblPlants" id="MELO3C030345.2.1"/>
    </source>
</evidence>
<sequence>MEKKFLEKCFALTKAISIMVEIYGIKQANGETLHEYWEWFKELCSTAGGALSYKTPTEARAFMARMGENTQTFGSRIESCNSSSSEISGLKNQMSYLISMVMIDEITRWFDTKFVALTHTVAILGLEYVRSYELTLKLCEVVFKDQVISRHGWFETMFVVLTHLVDMLRLEVFLTLFEI</sequence>
<dbReference type="Gramene" id="MELO3C030345.2.1">
    <property type="protein sequence ID" value="MELO3C030345.2.1"/>
    <property type="gene ID" value="MELO3C030345.2"/>
</dbReference>
<accession>A0A9I9E933</accession>
<organism evidence="1">
    <name type="scientific">Cucumis melo</name>
    <name type="common">Muskmelon</name>
    <dbReference type="NCBI Taxonomy" id="3656"/>
    <lineage>
        <taxon>Eukaryota</taxon>
        <taxon>Viridiplantae</taxon>
        <taxon>Streptophyta</taxon>
        <taxon>Embryophyta</taxon>
        <taxon>Tracheophyta</taxon>
        <taxon>Spermatophyta</taxon>
        <taxon>Magnoliopsida</taxon>
        <taxon>eudicotyledons</taxon>
        <taxon>Gunneridae</taxon>
        <taxon>Pentapetalae</taxon>
        <taxon>rosids</taxon>
        <taxon>fabids</taxon>
        <taxon>Cucurbitales</taxon>
        <taxon>Cucurbitaceae</taxon>
        <taxon>Benincaseae</taxon>
        <taxon>Cucumis</taxon>
    </lineage>
</organism>
<protein>
    <recommendedName>
        <fullName evidence="2">Retrotransposon gag domain-containing protein</fullName>
    </recommendedName>
</protein>